<keyword evidence="1" id="KW-0802">TPR repeat</keyword>
<protein>
    <submittedName>
        <fullName evidence="3">Uncharacterized protein</fullName>
    </submittedName>
</protein>
<name>A0ABV7HBU4_9GAMM</name>
<evidence type="ECO:0000313" key="3">
    <source>
        <dbReference type="EMBL" id="MFC3151383.1"/>
    </source>
</evidence>
<evidence type="ECO:0000256" key="2">
    <source>
        <dbReference type="SAM" id="Coils"/>
    </source>
</evidence>
<organism evidence="3 4">
    <name type="scientific">Litoribrevibacter euphylliae</name>
    <dbReference type="NCBI Taxonomy" id="1834034"/>
    <lineage>
        <taxon>Bacteria</taxon>
        <taxon>Pseudomonadati</taxon>
        <taxon>Pseudomonadota</taxon>
        <taxon>Gammaproteobacteria</taxon>
        <taxon>Oceanospirillales</taxon>
        <taxon>Oceanospirillaceae</taxon>
        <taxon>Litoribrevibacter</taxon>
    </lineage>
</organism>
<dbReference type="InterPro" id="IPR019734">
    <property type="entry name" value="TPR_rpt"/>
</dbReference>
<evidence type="ECO:0000313" key="4">
    <source>
        <dbReference type="Proteomes" id="UP001595476"/>
    </source>
</evidence>
<dbReference type="PROSITE" id="PS50005">
    <property type="entry name" value="TPR"/>
    <property type="match status" value="1"/>
</dbReference>
<proteinExistence type="predicted"/>
<keyword evidence="2" id="KW-0175">Coiled coil</keyword>
<keyword evidence="4" id="KW-1185">Reference proteome</keyword>
<sequence>MPELNSSFLKEIVSVLNSTRFSEGDFNLGGDDYRELLRIQFKYDSRYLFILKEEEVTEEVTTGKSYGLTTSSYSKTVTKLFTYESPGEYKAEDKQGISSFTEVPERITSWCHNIHRELSNEMLIDLDIDKAKEDFKESISLDPDEPDSTFSKEEVEVLTSKLETLYSKVSELSEKYHISESELSRLKGELDAIKENAKVYKKGIWAKMTENKITNFVFEFLKSKEGRGLIVETIKKLGS</sequence>
<feature type="repeat" description="TPR" evidence="1">
    <location>
        <begin position="112"/>
        <end position="145"/>
    </location>
</feature>
<evidence type="ECO:0000256" key="1">
    <source>
        <dbReference type="PROSITE-ProRule" id="PRU00339"/>
    </source>
</evidence>
<dbReference type="Proteomes" id="UP001595476">
    <property type="component" value="Unassembled WGS sequence"/>
</dbReference>
<comment type="caution">
    <text evidence="3">The sequence shown here is derived from an EMBL/GenBank/DDBJ whole genome shotgun (WGS) entry which is preliminary data.</text>
</comment>
<feature type="coiled-coil region" evidence="2">
    <location>
        <begin position="155"/>
        <end position="196"/>
    </location>
</feature>
<accession>A0ABV7HBU4</accession>
<reference evidence="4" key="1">
    <citation type="journal article" date="2019" name="Int. J. Syst. Evol. Microbiol.">
        <title>The Global Catalogue of Microorganisms (GCM) 10K type strain sequencing project: providing services to taxonomists for standard genome sequencing and annotation.</title>
        <authorList>
            <consortium name="The Broad Institute Genomics Platform"/>
            <consortium name="The Broad Institute Genome Sequencing Center for Infectious Disease"/>
            <person name="Wu L."/>
            <person name="Ma J."/>
        </authorList>
    </citation>
    <scope>NUCLEOTIDE SEQUENCE [LARGE SCALE GENOMIC DNA]</scope>
    <source>
        <strain evidence="4">KCTC 52438</strain>
    </source>
</reference>
<gene>
    <name evidence="3" type="ORF">ACFOEK_10135</name>
</gene>
<dbReference type="EMBL" id="JBHRSZ010000004">
    <property type="protein sequence ID" value="MFC3151383.1"/>
    <property type="molecule type" value="Genomic_DNA"/>
</dbReference>
<dbReference type="RefSeq" id="WP_386720036.1">
    <property type="nucleotide sequence ID" value="NZ_JBHRSZ010000004.1"/>
</dbReference>